<dbReference type="InterPro" id="IPR036936">
    <property type="entry name" value="CRIB_dom_sf"/>
</dbReference>
<keyword evidence="3 6" id="KW-0067">ATP-binding</keyword>
<feature type="binding site" evidence="6">
    <location>
        <position position="184"/>
    </location>
    <ligand>
        <name>ATP</name>
        <dbReference type="ChEBI" id="CHEBI:30616"/>
    </ligand>
</feature>
<proteinExistence type="inferred from homology"/>
<keyword evidence="2 6" id="KW-0547">Nucleotide-binding</keyword>
<keyword evidence="7" id="KW-0723">Serine/threonine-protein kinase</keyword>
<dbReference type="Gene3D" id="3.90.810.10">
    <property type="entry name" value="CRIB domain"/>
    <property type="match status" value="1"/>
</dbReference>
<dbReference type="Pfam" id="PF00786">
    <property type="entry name" value="PBD"/>
    <property type="match status" value="1"/>
</dbReference>
<keyword evidence="7" id="KW-0418">Kinase</keyword>
<gene>
    <name evidence="10" type="ORF">M9Y10_038985</name>
</gene>
<dbReference type="PANTHER" id="PTHR45832">
    <property type="entry name" value="SERINE/THREONINE-PROTEIN KINASE SAMKA-RELATED-RELATED"/>
    <property type="match status" value="1"/>
</dbReference>
<dbReference type="Gene3D" id="1.10.510.10">
    <property type="entry name" value="Transferase(Phosphotransferase) domain 1"/>
    <property type="match status" value="1"/>
</dbReference>
<evidence type="ECO:0000256" key="5">
    <source>
        <dbReference type="ARBA" id="ARBA00048679"/>
    </source>
</evidence>
<dbReference type="Proteomes" id="UP001470230">
    <property type="component" value="Unassembled WGS sequence"/>
</dbReference>
<evidence type="ECO:0000256" key="4">
    <source>
        <dbReference type="ARBA" id="ARBA00047899"/>
    </source>
</evidence>
<dbReference type="PROSITE" id="PS00107">
    <property type="entry name" value="PROTEIN_KINASE_ATP"/>
    <property type="match status" value="1"/>
</dbReference>
<dbReference type="PROSITE" id="PS50011">
    <property type="entry name" value="PROTEIN_KINASE_DOM"/>
    <property type="match status" value="1"/>
</dbReference>
<comment type="catalytic activity">
    <reaction evidence="5">
        <text>L-seryl-[protein] + ATP = O-phospho-L-seryl-[protein] + ADP + H(+)</text>
        <dbReference type="Rhea" id="RHEA:17989"/>
        <dbReference type="Rhea" id="RHEA-COMP:9863"/>
        <dbReference type="Rhea" id="RHEA-COMP:11604"/>
        <dbReference type="ChEBI" id="CHEBI:15378"/>
        <dbReference type="ChEBI" id="CHEBI:29999"/>
        <dbReference type="ChEBI" id="CHEBI:30616"/>
        <dbReference type="ChEBI" id="CHEBI:83421"/>
        <dbReference type="ChEBI" id="CHEBI:456216"/>
        <dbReference type="EC" id="2.7.11.1"/>
    </reaction>
</comment>
<comment type="similarity">
    <text evidence="1">Belongs to the protein kinase superfamily. STE Ser/Thr protein kinase family. STE20 subfamily.</text>
</comment>
<name>A0ABR2KAJ9_9EUKA</name>
<comment type="caution">
    <text evidence="10">The sequence shown here is derived from an EMBL/GenBank/DDBJ whole genome shotgun (WGS) entry which is preliminary data.</text>
</comment>
<dbReference type="PANTHER" id="PTHR45832:SF22">
    <property type="entry name" value="SERINE_THREONINE-PROTEIN KINASE SAMKA-RELATED"/>
    <property type="match status" value="1"/>
</dbReference>
<dbReference type="InterPro" id="IPR008271">
    <property type="entry name" value="Ser/Thr_kinase_AS"/>
</dbReference>
<keyword evidence="7" id="KW-0808">Transferase</keyword>
<dbReference type="InterPro" id="IPR000095">
    <property type="entry name" value="CRIB_dom"/>
</dbReference>
<dbReference type="InterPro" id="IPR051931">
    <property type="entry name" value="PAK3-like"/>
</dbReference>
<dbReference type="SUPFAM" id="SSF56112">
    <property type="entry name" value="Protein kinase-like (PK-like)"/>
    <property type="match status" value="1"/>
</dbReference>
<evidence type="ECO:0000256" key="1">
    <source>
        <dbReference type="ARBA" id="ARBA00008874"/>
    </source>
</evidence>
<evidence type="ECO:0000256" key="6">
    <source>
        <dbReference type="PROSITE-ProRule" id="PRU10141"/>
    </source>
</evidence>
<evidence type="ECO:0000256" key="2">
    <source>
        <dbReference type="ARBA" id="ARBA00022741"/>
    </source>
</evidence>
<feature type="compositionally biased region" description="Polar residues" evidence="8">
    <location>
        <begin position="48"/>
        <end position="60"/>
    </location>
</feature>
<feature type="domain" description="Protein kinase" evidence="9">
    <location>
        <begin position="155"/>
        <end position="404"/>
    </location>
</feature>
<dbReference type="EMBL" id="JAPFFF010000006">
    <property type="protein sequence ID" value="KAK8887926.1"/>
    <property type="molecule type" value="Genomic_DNA"/>
</dbReference>
<dbReference type="InterPro" id="IPR000719">
    <property type="entry name" value="Prot_kinase_dom"/>
</dbReference>
<evidence type="ECO:0000256" key="8">
    <source>
        <dbReference type="SAM" id="MobiDB-lite"/>
    </source>
</evidence>
<dbReference type="SMART" id="SM00220">
    <property type="entry name" value="S_TKc"/>
    <property type="match status" value="1"/>
</dbReference>
<feature type="region of interest" description="Disordered" evidence="8">
    <location>
        <begin position="48"/>
        <end position="67"/>
    </location>
</feature>
<sequence>MNKRRLSQPQFTPSAPLDISTKKPFKHTAHKQVDKTSKIILKTPETSKTILPSNNANGTTKDTESPSEQHEVHVHIENKAGISGLPEWMEEKFRSSGIDKQQLIDHSQEILEVMNFVNANKSRKGVLCSKSYIDFDAKKKREMIEIEKINPNTFLSNIVQIGSGATSTVFRANLTEFSKIVAVKAVDLEKNERQQIENEIYLQRQLLDKNIVQIYRVCEDKMWLYIIMEYVRGGTLTDILTICYLTERNIAYFIKNVLQALIVIHDANLIHRDIKSDNILVSRNGDVKLTDFGYTAPSSGDLRNNIICGTPYWMAPELIRGEHYGKEVDIWSLGILCIELAEGAPPYINEQPLSALYLIVVKGVDGLKDKSKWSPEFNDFIDLCLQRDPKRRPTAKELNNHPFLKEISSVQEIAALERSTEEEKKKINHQNSKA</sequence>
<dbReference type="PROSITE" id="PS00108">
    <property type="entry name" value="PROTEIN_KINASE_ST"/>
    <property type="match status" value="1"/>
</dbReference>
<comment type="catalytic activity">
    <reaction evidence="4">
        <text>L-threonyl-[protein] + ATP = O-phospho-L-threonyl-[protein] + ADP + H(+)</text>
        <dbReference type="Rhea" id="RHEA:46608"/>
        <dbReference type="Rhea" id="RHEA-COMP:11060"/>
        <dbReference type="Rhea" id="RHEA-COMP:11605"/>
        <dbReference type="ChEBI" id="CHEBI:15378"/>
        <dbReference type="ChEBI" id="CHEBI:30013"/>
        <dbReference type="ChEBI" id="CHEBI:30616"/>
        <dbReference type="ChEBI" id="CHEBI:61977"/>
        <dbReference type="ChEBI" id="CHEBI:456216"/>
        <dbReference type="EC" id="2.7.11.1"/>
    </reaction>
</comment>
<organism evidence="10 11">
    <name type="scientific">Tritrichomonas musculus</name>
    <dbReference type="NCBI Taxonomy" id="1915356"/>
    <lineage>
        <taxon>Eukaryota</taxon>
        <taxon>Metamonada</taxon>
        <taxon>Parabasalia</taxon>
        <taxon>Tritrichomonadida</taxon>
        <taxon>Tritrichomonadidae</taxon>
        <taxon>Tritrichomonas</taxon>
    </lineage>
</organism>
<evidence type="ECO:0000313" key="10">
    <source>
        <dbReference type="EMBL" id="KAK8887926.1"/>
    </source>
</evidence>
<protein>
    <recommendedName>
        <fullName evidence="9">Protein kinase domain-containing protein</fullName>
    </recommendedName>
</protein>
<reference evidence="10 11" key="1">
    <citation type="submission" date="2024-04" db="EMBL/GenBank/DDBJ databases">
        <title>Tritrichomonas musculus Genome.</title>
        <authorList>
            <person name="Alves-Ferreira E."/>
            <person name="Grigg M."/>
            <person name="Lorenzi H."/>
            <person name="Galac M."/>
        </authorList>
    </citation>
    <scope>NUCLEOTIDE SEQUENCE [LARGE SCALE GENOMIC DNA]</scope>
    <source>
        <strain evidence="10 11">EAF2021</strain>
    </source>
</reference>
<accession>A0ABR2KAJ9</accession>
<dbReference type="Pfam" id="PF00069">
    <property type="entry name" value="Pkinase"/>
    <property type="match status" value="1"/>
</dbReference>
<feature type="region of interest" description="Disordered" evidence="8">
    <location>
        <begin position="1"/>
        <end position="33"/>
    </location>
</feature>
<dbReference type="InterPro" id="IPR017441">
    <property type="entry name" value="Protein_kinase_ATP_BS"/>
</dbReference>
<evidence type="ECO:0000256" key="3">
    <source>
        <dbReference type="ARBA" id="ARBA00022840"/>
    </source>
</evidence>
<evidence type="ECO:0000313" key="11">
    <source>
        <dbReference type="Proteomes" id="UP001470230"/>
    </source>
</evidence>
<keyword evidence="11" id="KW-1185">Reference proteome</keyword>
<dbReference type="InterPro" id="IPR011009">
    <property type="entry name" value="Kinase-like_dom_sf"/>
</dbReference>
<evidence type="ECO:0000259" key="9">
    <source>
        <dbReference type="PROSITE" id="PS50011"/>
    </source>
</evidence>
<evidence type="ECO:0000256" key="7">
    <source>
        <dbReference type="RuleBase" id="RU000304"/>
    </source>
</evidence>